<comment type="caution">
    <text evidence="1">The sequence shown here is derived from an EMBL/GenBank/DDBJ whole genome shotgun (WGS) entry which is preliminary data.</text>
</comment>
<organism evidence="1 2">
    <name type="scientific">Stylosanthes scabra</name>
    <dbReference type="NCBI Taxonomy" id="79078"/>
    <lineage>
        <taxon>Eukaryota</taxon>
        <taxon>Viridiplantae</taxon>
        <taxon>Streptophyta</taxon>
        <taxon>Embryophyta</taxon>
        <taxon>Tracheophyta</taxon>
        <taxon>Spermatophyta</taxon>
        <taxon>Magnoliopsida</taxon>
        <taxon>eudicotyledons</taxon>
        <taxon>Gunneridae</taxon>
        <taxon>Pentapetalae</taxon>
        <taxon>rosids</taxon>
        <taxon>fabids</taxon>
        <taxon>Fabales</taxon>
        <taxon>Fabaceae</taxon>
        <taxon>Papilionoideae</taxon>
        <taxon>50 kb inversion clade</taxon>
        <taxon>dalbergioids sensu lato</taxon>
        <taxon>Dalbergieae</taxon>
        <taxon>Pterocarpus clade</taxon>
        <taxon>Stylosanthes</taxon>
    </lineage>
</organism>
<evidence type="ECO:0000313" key="1">
    <source>
        <dbReference type="EMBL" id="MED6149809.1"/>
    </source>
</evidence>
<protein>
    <recommendedName>
        <fullName evidence="3">F-box protein</fullName>
    </recommendedName>
</protein>
<dbReference type="PANTHER" id="PTHR31790:SF583">
    <property type="entry name" value="F-BOX PROTEIN CPR30-LIKE ISOFORM X1"/>
    <property type="match status" value="1"/>
</dbReference>
<dbReference type="EMBL" id="JASCZI010091291">
    <property type="protein sequence ID" value="MED6149809.1"/>
    <property type="molecule type" value="Genomic_DNA"/>
</dbReference>
<evidence type="ECO:0008006" key="3">
    <source>
        <dbReference type="Google" id="ProtNLM"/>
    </source>
</evidence>
<reference evidence="1 2" key="1">
    <citation type="journal article" date="2023" name="Plants (Basel)">
        <title>Bridging the Gap: Combining Genomics and Transcriptomics Approaches to Understand Stylosanthes scabra, an Orphan Legume from the Brazilian Caatinga.</title>
        <authorList>
            <person name="Ferreira-Neto J.R.C."/>
            <person name="da Silva M.D."/>
            <person name="Binneck E."/>
            <person name="de Melo N.F."/>
            <person name="da Silva R.H."/>
            <person name="de Melo A.L.T.M."/>
            <person name="Pandolfi V."/>
            <person name="Bustamante F.O."/>
            <person name="Brasileiro-Vidal A.C."/>
            <person name="Benko-Iseppon A.M."/>
        </authorList>
    </citation>
    <scope>NUCLEOTIDE SEQUENCE [LARGE SCALE GENOMIC DNA]</scope>
    <source>
        <tissue evidence="1">Leaves</tissue>
    </source>
</reference>
<evidence type="ECO:0000313" key="2">
    <source>
        <dbReference type="Proteomes" id="UP001341840"/>
    </source>
</evidence>
<dbReference type="InterPro" id="IPR052361">
    <property type="entry name" value="F-box_domain"/>
</dbReference>
<accession>A0ABU6TN61</accession>
<keyword evidence="2" id="KW-1185">Reference proteome</keyword>
<proteinExistence type="predicted"/>
<sequence length="145" mass="16501">MKAHSDVVERCNLPVLPDDIVDKILGDREPPSNLSFGLRQPKLLPEPIWILAPATPVQEVVSFEMPYYISSLVIRGSCNGLVCLHQIHSNYICLWNPCIGLGSHWLRIRIDVSSLYYFGFGYDHVHDKYKFVTVHGRQALTRIPS</sequence>
<gene>
    <name evidence="1" type="ORF">PIB30_066151</name>
</gene>
<name>A0ABU6TN61_9FABA</name>
<dbReference type="Proteomes" id="UP001341840">
    <property type="component" value="Unassembled WGS sequence"/>
</dbReference>
<dbReference type="PANTHER" id="PTHR31790">
    <property type="entry name" value="OS02G0783600 PROTEIN"/>
    <property type="match status" value="1"/>
</dbReference>